<evidence type="ECO:0000313" key="1">
    <source>
        <dbReference type="EMBL" id="GIO51271.1"/>
    </source>
</evidence>
<keyword evidence="2" id="KW-1185">Reference proteome</keyword>
<reference evidence="1 2" key="1">
    <citation type="submission" date="2021-03" db="EMBL/GenBank/DDBJ databases">
        <title>Antimicrobial resistance genes in bacteria isolated from Japanese honey, and their potential for conferring macrolide and lincosamide resistance in the American foulbrood pathogen Paenibacillus larvae.</title>
        <authorList>
            <person name="Okamoto M."/>
            <person name="Kumagai M."/>
            <person name="Kanamori H."/>
            <person name="Takamatsu D."/>
        </authorList>
    </citation>
    <scope>NUCLEOTIDE SEQUENCE [LARGE SCALE GENOMIC DNA]</scope>
    <source>
        <strain evidence="1 2">J34TS1</strain>
    </source>
</reference>
<accession>A0A919YIG3</accession>
<dbReference type="RefSeq" id="WP_194233835.1">
    <property type="nucleotide sequence ID" value="NZ_AP025343.1"/>
</dbReference>
<comment type="caution">
    <text evidence="1">The sequence shown here is derived from an EMBL/GenBank/DDBJ whole genome shotgun (WGS) entry which is preliminary data.</text>
</comment>
<dbReference type="Proteomes" id="UP000682811">
    <property type="component" value="Unassembled WGS sequence"/>
</dbReference>
<evidence type="ECO:0000313" key="2">
    <source>
        <dbReference type="Proteomes" id="UP000682811"/>
    </source>
</evidence>
<gene>
    <name evidence="1" type="ORF">J34TS1_60360</name>
</gene>
<proteinExistence type="predicted"/>
<sequence length="87" mass="10018">MILSERQQEALNKAQKHGGKLIRWNQGGYWTYEEAAAKHSDPSLDASTLEWCCTTNTIFALVRRGFMMMDNWESCSLIHRGIVQEDL</sequence>
<name>A0A919YIG3_9BACL</name>
<dbReference type="EMBL" id="BORT01000048">
    <property type="protein sequence ID" value="GIO51271.1"/>
    <property type="molecule type" value="Genomic_DNA"/>
</dbReference>
<protein>
    <submittedName>
        <fullName evidence="1">Uncharacterized protein</fullName>
    </submittedName>
</protein>
<dbReference type="AlphaFoldDB" id="A0A919YIG3"/>
<organism evidence="1 2">
    <name type="scientific">Paenibacillus azoreducens</name>
    <dbReference type="NCBI Taxonomy" id="116718"/>
    <lineage>
        <taxon>Bacteria</taxon>
        <taxon>Bacillati</taxon>
        <taxon>Bacillota</taxon>
        <taxon>Bacilli</taxon>
        <taxon>Bacillales</taxon>
        <taxon>Paenibacillaceae</taxon>
        <taxon>Paenibacillus</taxon>
    </lineage>
</organism>